<comment type="caution">
    <text evidence="1">The sequence shown here is derived from an EMBL/GenBank/DDBJ whole genome shotgun (WGS) entry which is preliminary data.</text>
</comment>
<protein>
    <recommendedName>
        <fullName evidence="3">50S ribosomal protein L7/L12</fullName>
    </recommendedName>
</protein>
<dbReference type="Proteomes" id="UP000176303">
    <property type="component" value="Unassembled WGS sequence"/>
</dbReference>
<dbReference type="STRING" id="1802391.A3D72_02065"/>
<dbReference type="EMBL" id="MGDZ01000058">
    <property type="protein sequence ID" value="OGL72597.1"/>
    <property type="molecule type" value="Genomic_DNA"/>
</dbReference>
<gene>
    <name evidence="1" type="ORF">A3D72_02065</name>
</gene>
<reference evidence="1 2" key="1">
    <citation type="journal article" date="2016" name="Nat. Commun.">
        <title>Thousands of microbial genomes shed light on interconnected biogeochemical processes in an aquifer system.</title>
        <authorList>
            <person name="Anantharaman K."/>
            <person name="Brown C.T."/>
            <person name="Hug L.A."/>
            <person name="Sharon I."/>
            <person name="Castelle C.J."/>
            <person name="Probst A.J."/>
            <person name="Thomas B.C."/>
            <person name="Singh A."/>
            <person name="Wilkins M.J."/>
            <person name="Karaoz U."/>
            <person name="Brodie E.L."/>
            <person name="Williams K.H."/>
            <person name="Hubbard S.S."/>
            <person name="Banfield J.F."/>
        </authorList>
    </citation>
    <scope>NUCLEOTIDE SEQUENCE [LARGE SCALE GENOMIC DNA]</scope>
</reference>
<evidence type="ECO:0000313" key="1">
    <source>
        <dbReference type="EMBL" id="OGL72597.1"/>
    </source>
</evidence>
<sequence length="190" mass="20433">METQTPTQNTQPPESKIAVLRSILRSIQSQTASALTLLEEGGPVGDEARRLIGAAHAAPTDVGGRVIEGVFDGQHMTGSDGKQYHVPPNYASKSKLVEGDMLKLTITPQGSFIFKQIGPIERTRIVGELAQDSETKQHSVIAGEKSWNILTASVTFFHGEPGDEAVILVPQTGPSRWAAVENIIKKTPII</sequence>
<accession>A0A1F7U4H0</accession>
<proteinExistence type="predicted"/>
<evidence type="ECO:0000313" key="2">
    <source>
        <dbReference type="Proteomes" id="UP000176303"/>
    </source>
</evidence>
<dbReference type="AlphaFoldDB" id="A0A1F7U4H0"/>
<name>A0A1F7U4H0_9BACT</name>
<evidence type="ECO:0008006" key="3">
    <source>
        <dbReference type="Google" id="ProtNLM"/>
    </source>
</evidence>
<organism evidence="1 2">
    <name type="scientific">Candidatus Uhrbacteria bacterium RIFCSPHIGHO2_02_FULL_57_19</name>
    <dbReference type="NCBI Taxonomy" id="1802391"/>
    <lineage>
        <taxon>Bacteria</taxon>
        <taxon>Candidatus Uhriibacteriota</taxon>
    </lineage>
</organism>